<feature type="compositionally biased region" description="Pro residues" evidence="5">
    <location>
        <begin position="38"/>
        <end position="50"/>
    </location>
</feature>
<dbReference type="EMBL" id="CAKOGP040001224">
    <property type="protein sequence ID" value="CAJ1944437.1"/>
    <property type="molecule type" value="Genomic_DNA"/>
</dbReference>
<dbReference type="InterPro" id="IPR011009">
    <property type="entry name" value="Kinase-like_dom_sf"/>
</dbReference>
<evidence type="ECO:0000313" key="7">
    <source>
        <dbReference type="EMBL" id="CAJ1944437.1"/>
    </source>
</evidence>
<organism evidence="7 8">
    <name type="scientific">Cylindrotheca closterium</name>
    <dbReference type="NCBI Taxonomy" id="2856"/>
    <lineage>
        <taxon>Eukaryota</taxon>
        <taxon>Sar</taxon>
        <taxon>Stramenopiles</taxon>
        <taxon>Ochrophyta</taxon>
        <taxon>Bacillariophyta</taxon>
        <taxon>Bacillariophyceae</taxon>
        <taxon>Bacillariophycidae</taxon>
        <taxon>Bacillariales</taxon>
        <taxon>Bacillariaceae</taxon>
        <taxon>Cylindrotheca</taxon>
    </lineage>
</organism>
<sequence length="670" mass="73786">MNGMMSAPQQHHRGSPHYGTSPPSHGPPMHQMGSTPPQSLPPQALPPQAIPPQMSGNPPPEAIHGAPPEYLQQQMPPATPPAALPWTVGSTDGSFAMVTLMQQQQQFNWNGSSTPQAGAPVDGQATRNMAALGQVQSGKSLFHDKLFHQASSATEAVLAASCDVMGFDIAEMWLRTGPKTHQLTNSHLRPTALEDSVRNDLVDVYYGEKSSERTHRLSPALCKRAKDANDVVWVTAHTPHGAEALRCSISNVRTAVAIPVCHEASNSNITIIYFSIRRIIMKPAAVEFLVHMSLSAAVASVNSLAEDCLVVDRSLESKNAKPISSSRSEHSAPVRKNIPHQRVSHTSITGARLDLSWRELTNVEYLTDGGNSWIHTAVYDETPVVVKTLKPECQDVALAINEIEGELSIHSRLNHNNICNLLGAGLTSKGVRFVVLERLDGGTLSQMLGYDTRIRDRRRRFWKKKQMPYFDVLTCARALAVAMEYIHDKAIPNSILLHRDLKPDNIGFTLDGTVKLLDFGLARILENADPKSNEVYSMSGETGSLRYMAPEVAEGLPYNQKADVYSFGIILWEMNAGKKPYHGLNREQFYEVVIHGGDRPPLNKKWPQALCSLIADCWDTDLDKRPHFSEVGERLDALLSNEKGKGKSGGKSKGPLRRISGMIDRHSTWF</sequence>
<protein>
    <recommendedName>
        <fullName evidence="6">Protein kinase domain-containing protein</fullName>
    </recommendedName>
</protein>
<comment type="caution">
    <text evidence="7">The sequence shown here is derived from an EMBL/GenBank/DDBJ whole genome shotgun (WGS) entry which is preliminary data.</text>
</comment>
<dbReference type="SUPFAM" id="SSF56112">
    <property type="entry name" value="Protein kinase-like (PK-like)"/>
    <property type="match status" value="1"/>
</dbReference>
<dbReference type="InterPro" id="IPR001245">
    <property type="entry name" value="Ser-Thr/Tyr_kinase_cat_dom"/>
</dbReference>
<gene>
    <name evidence="7" type="ORF">CYCCA115_LOCUS8887</name>
</gene>
<evidence type="ECO:0000256" key="1">
    <source>
        <dbReference type="ARBA" id="ARBA00022679"/>
    </source>
</evidence>
<dbReference type="SMART" id="SM00220">
    <property type="entry name" value="S_TKc"/>
    <property type="match status" value="1"/>
</dbReference>
<reference evidence="7" key="1">
    <citation type="submission" date="2023-08" db="EMBL/GenBank/DDBJ databases">
        <authorList>
            <person name="Audoor S."/>
            <person name="Bilcke G."/>
        </authorList>
    </citation>
    <scope>NUCLEOTIDE SEQUENCE</scope>
</reference>
<dbReference type="Gene3D" id="1.10.510.10">
    <property type="entry name" value="Transferase(Phosphotransferase) domain 1"/>
    <property type="match status" value="1"/>
</dbReference>
<dbReference type="GO" id="GO:0005524">
    <property type="term" value="F:ATP binding"/>
    <property type="evidence" value="ECO:0007669"/>
    <property type="project" value="UniProtKB-KW"/>
</dbReference>
<evidence type="ECO:0000313" key="8">
    <source>
        <dbReference type="Proteomes" id="UP001295423"/>
    </source>
</evidence>
<dbReference type="InterPro" id="IPR000719">
    <property type="entry name" value="Prot_kinase_dom"/>
</dbReference>
<accession>A0AAD2CRY3</accession>
<dbReference type="AlphaFoldDB" id="A0AAD2CRY3"/>
<evidence type="ECO:0000256" key="2">
    <source>
        <dbReference type="ARBA" id="ARBA00022741"/>
    </source>
</evidence>
<keyword evidence="3" id="KW-0418">Kinase</keyword>
<feature type="region of interest" description="Disordered" evidence="5">
    <location>
        <begin position="1"/>
        <end position="83"/>
    </location>
</feature>
<feature type="compositionally biased region" description="Basic residues" evidence="5">
    <location>
        <begin position="646"/>
        <end position="656"/>
    </location>
</feature>
<proteinExistence type="predicted"/>
<dbReference type="InterPro" id="IPR051681">
    <property type="entry name" value="Ser/Thr_Kinases-Pseudokinases"/>
</dbReference>
<keyword evidence="1" id="KW-0808">Transferase</keyword>
<dbReference type="Gene3D" id="3.30.200.20">
    <property type="entry name" value="Phosphorylase Kinase, domain 1"/>
    <property type="match status" value="1"/>
</dbReference>
<dbReference type="PANTHER" id="PTHR44329:SF288">
    <property type="entry name" value="MITOGEN-ACTIVATED PROTEIN KINASE KINASE KINASE 20"/>
    <property type="match status" value="1"/>
</dbReference>
<evidence type="ECO:0000259" key="6">
    <source>
        <dbReference type="PROSITE" id="PS50011"/>
    </source>
</evidence>
<dbReference type="PANTHER" id="PTHR44329">
    <property type="entry name" value="SERINE/THREONINE-PROTEIN KINASE TNNI3K-RELATED"/>
    <property type="match status" value="1"/>
</dbReference>
<evidence type="ECO:0000256" key="4">
    <source>
        <dbReference type="ARBA" id="ARBA00022840"/>
    </source>
</evidence>
<keyword evidence="2" id="KW-0547">Nucleotide-binding</keyword>
<feature type="region of interest" description="Disordered" evidence="5">
    <location>
        <begin position="639"/>
        <end position="658"/>
    </location>
</feature>
<keyword evidence="4" id="KW-0067">ATP-binding</keyword>
<dbReference type="GO" id="GO:0004674">
    <property type="term" value="F:protein serine/threonine kinase activity"/>
    <property type="evidence" value="ECO:0007669"/>
    <property type="project" value="TreeGrafter"/>
</dbReference>
<feature type="domain" description="Protein kinase" evidence="6">
    <location>
        <begin position="360"/>
        <end position="639"/>
    </location>
</feature>
<evidence type="ECO:0000256" key="5">
    <source>
        <dbReference type="SAM" id="MobiDB-lite"/>
    </source>
</evidence>
<keyword evidence="8" id="KW-1185">Reference proteome</keyword>
<dbReference type="Proteomes" id="UP001295423">
    <property type="component" value="Unassembled WGS sequence"/>
</dbReference>
<evidence type="ECO:0000256" key="3">
    <source>
        <dbReference type="ARBA" id="ARBA00022777"/>
    </source>
</evidence>
<dbReference type="Pfam" id="PF07714">
    <property type="entry name" value="PK_Tyr_Ser-Thr"/>
    <property type="match status" value="1"/>
</dbReference>
<name>A0AAD2CRY3_9STRA</name>
<dbReference type="PROSITE" id="PS50011">
    <property type="entry name" value="PROTEIN_KINASE_DOM"/>
    <property type="match status" value="1"/>
</dbReference>